<protein>
    <submittedName>
        <fullName evidence="2">Uncharacterized protein</fullName>
    </submittedName>
</protein>
<organism evidence="2 3">
    <name type="scientific">Zymoseptoria brevis</name>
    <dbReference type="NCBI Taxonomy" id="1047168"/>
    <lineage>
        <taxon>Eukaryota</taxon>
        <taxon>Fungi</taxon>
        <taxon>Dikarya</taxon>
        <taxon>Ascomycota</taxon>
        <taxon>Pezizomycotina</taxon>
        <taxon>Dothideomycetes</taxon>
        <taxon>Dothideomycetidae</taxon>
        <taxon>Mycosphaerellales</taxon>
        <taxon>Mycosphaerellaceae</taxon>
        <taxon>Zymoseptoria</taxon>
    </lineage>
</organism>
<reference evidence="2 3" key="1">
    <citation type="submission" date="2015-03" db="EMBL/GenBank/DDBJ databases">
        <title>RNA-seq based gene annotation and comparative genomics of four Zymoseptoria species reveal species-specific pathogenicity related genes and transposable element activity.</title>
        <authorList>
            <person name="Grandaubert J."/>
            <person name="Bhattacharyya A."/>
            <person name="Stukenbrock E.H."/>
        </authorList>
    </citation>
    <scope>NUCLEOTIDE SEQUENCE [LARGE SCALE GENOMIC DNA]</scope>
    <source>
        <strain evidence="2 3">Zb18110</strain>
    </source>
</reference>
<dbReference type="OrthoDB" id="10351568at2759"/>
<name>A0A0F4GCM7_9PEZI</name>
<evidence type="ECO:0000256" key="1">
    <source>
        <dbReference type="SAM" id="SignalP"/>
    </source>
</evidence>
<dbReference type="EMBL" id="LAFY01004091">
    <property type="protein sequence ID" value="KJX95146.1"/>
    <property type="molecule type" value="Genomic_DNA"/>
</dbReference>
<gene>
    <name evidence="2" type="ORF">TI39_contig4131g00008</name>
</gene>
<dbReference type="Proteomes" id="UP000033647">
    <property type="component" value="Unassembled WGS sequence"/>
</dbReference>
<dbReference type="AlphaFoldDB" id="A0A0F4GCM7"/>
<evidence type="ECO:0000313" key="2">
    <source>
        <dbReference type="EMBL" id="KJX95146.1"/>
    </source>
</evidence>
<sequence length="148" mass="16627">MQFTQISLASAVFFLGTTTVVKGVAVAVPYSDQPTSPAPKPPASPDFVWTPPIFNEDSPESTQCRYTQCDVDGQYNTWLTQAVCVNSQFNYQVEGHCWNNSGYYIDFDLFLRNCQAIAKSGWDEPSWFGYWGDKKRYASSGVSAFCFH</sequence>
<feature type="chain" id="PRO_5002468334" evidence="1">
    <location>
        <begin position="24"/>
        <end position="148"/>
    </location>
</feature>
<keyword evidence="1" id="KW-0732">Signal</keyword>
<accession>A0A0F4GCM7</accession>
<comment type="caution">
    <text evidence="2">The sequence shown here is derived from an EMBL/GenBank/DDBJ whole genome shotgun (WGS) entry which is preliminary data.</text>
</comment>
<keyword evidence="3" id="KW-1185">Reference proteome</keyword>
<evidence type="ECO:0000313" key="3">
    <source>
        <dbReference type="Proteomes" id="UP000033647"/>
    </source>
</evidence>
<proteinExistence type="predicted"/>
<feature type="signal peptide" evidence="1">
    <location>
        <begin position="1"/>
        <end position="23"/>
    </location>
</feature>